<dbReference type="RefSeq" id="WP_230866821.1">
    <property type="nucleotide sequence ID" value="NZ_CP046640.1"/>
</dbReference>
<feature type="transmembrane region" description="Helical" evidence="3">
    <location>
        <begin position="98"/>
        <end position="117"/>
    </location>
</feature>
<sequence length="261" mass="29762">MRDIKIKANPSVFSLAREQYLPGNSQIAVLLIHGFTGSPYEMTYLGKEINNKIGHTVYIPRLPGHGTNISDFKNSNRHDWLRKVYDSYLNLKKDYQRIYLGGLSMGGVLAIITAARFNIDKLVLIAPAIYVKDSRIIFSHFLKYFIKSCSTKINLTPEETEEEEIIAMQQEYSSRVYLKQVSELHKLMLLARKKLPLITTNTLVITSKNDNTVPFKAGIKIKNTIQSRNISSITFNKSSHVICNGREKERCACQVIDFLNN</sequence>
<keyword evidence="3" id="KW-0812">Transmembrane</keyword>
<dbReference type="AlphaFoldDB" id="A0A8A7KJU0"/>
<dbReference type="Proteomes" id="UP000665020">
    <property type="component" value="Chromosome"/>
</dbReference>
<feature type="binding site" evidence="2">
    <location>
        <position position="35"/>
    </location>
    <ligand>
        <name>substrate</name>
    </ligand>
</feature>
<protein>
    <submittedName>
        <fullName evidence="5">Alpha/beta fold hydrolase</fullName>
    </submittedName>
</protein>
<evidence type="ECO:0000256" key="3">
    <source>
        <dbReference type="SAM" id="Phobius"/>
    </source>
</evidence>
<dbReference type="InterPro" id="IPR051044">
    <property type="entry name" value="MAG_DAG_Lipase"/>
</dbReference>
<evidence type="ECO:0000259" key="4">
    <source>
        <dbReference type="Pfam" id="PF12146"/>
    </source>
</evidence>
<dbReference type="GO" id="GO:0052689">
    <property type="term" value="F:carboxylic ester hydrolase activity"/>
    <property type="evidence" value="ECO:0007669"/>
    <property type="project" value="InterPro"/>
</dbReference>
<dbReference type="PIRSF" id="PIRSF017388">
    <property type="entry name" value="Esterase_lipase"/>
    <property type="match status" value="1"/>
</dbReference>
<dbReference type="InterPro" id="IPR022742">
    <property type="entry name" value="Hydrolase_4"/>
</dbReference>
<keyword evidence="3" id="KW-0472">Membrane</keyword>
<feature type="binding site" evidence="2">
    <location>
        <position position="105"/>
    </location>
    <ligand>
        <name>substrate</name>
    </ligand>
</feature>
<feature type="active site" description="Charge relay system" evidence="1">
    <location>
        <position position="210"/>
    </location>
</feature>
<dbReference type="KEGG" id="ifn:GM661_10585"/>
<dbReference type="Pfam" id="PF12146">
    <property type="entry name" value="Hydrolase_4"/>
    <property type="match status" value="1"/>
</dbReference>
<evidence type="ECO:0000313" key="6">
    <source>
        <dbReference type="Proteomes" id="UP000665020"/>
    </source>
</evidence>
<dbReference type="SUPFAM" id="SSF53474">
    <property type="entry name" value="alpha/beta-Hydrolases"/>
    <property type="match status" value="1"/>
</dbReference>
<feature type="active site" description="Nucleophile" evidence="1">
    <location>
        <position position="104"/>
    </location>
</feature>
<dbReference type="EMBL" id="CP046640">
    <property type="protein sequence ID" value="QTL98384.1"/>
    <property type="molecule type" value="Genomic_DNA"/>
</dbReference>
<dbReference type="InterPro" id="IPR012354">
    <property type="entry name" value="Esterase_lipase"/>
</dbReference>
<dbReference type="Gene3D" id="3.40.50.1820">
    <property type="entry name" value="alpha/beta hydrolase"/>
    <property type="match status" value="1"/>
</dbReference>
<keyword evidence="5" id="KW-0378">Hydrolase</keyword>
<feature type="domain" description="Serine aminopeptidase S33" evidence="4">
    <location>
        <begin position="26"/>
        <end position="244"/>
    </location>
</feature>
<evidence type="ECO:0000313" key="5">
    <source>
        <dbReference type="EMBL" id="QTL98384.1"/>
    </source>
</evidence>
<evidence type="ECO:0000256" key="2">
    <source>
        <dbReference type="PIRSR" id="PIRSR017388-2"/>
    </source>
</evidence>
<keyword evidence="3" id="KW-1133">Transmembrane helix</keyword>
<feature type="active site" description="Charge relay system" evidence="1">
    <location>
        <position position="240"/>
    </location>
</feature>
<gene>
    <name evidence="5" type="ORF">GM661_10585</name>
</gene>
<accession>A0A8A7KJU0</accession>
<dbReference type="PANTHER" id="PTHR11614">
    <property type="entry name" value="PHOSPHOLIPASE-RELATED"/>
    <property type="match status" value="1"/>
</dbReference>
<organism evidence="5 6">
    <name type="scientific">Iocasia fonsfrigidae</name>
    <dbReference type="NCBI Taxonomy" id="2682810"/>
    <lineage>
        <taxon>Bacteria</taxon>
        <taxon>Bacillati</taxon>
        <taxon>Bacillota</taxon>
        <taxon>Clostridia</taxon>
        <taxon>Halanaerobiales</taxon>
        <taxon>Halanaerobiaceae</taxon>
        <taxon>Iocasia</taxon>
    </lineage>
</organism>
<name>A0A8A7KJU0_9FIRM</name>
<keyword evidence="6" id="KW-1185">Reference proteome</keyword>
<dbReference type="InterPro" id="IPR029058">
    <property type="entry name" value="AB_hydrolase_fold"/>
</dbReference>
<evidence type="ECO:0000256" key="1">
    <source>
        <dbReference type="PIRSR" id="PIRSR017388-1"/>
    </source>
</evidence>
<reference evidence="5" key="1">
    <citation type="submission" date="2019-12" db="EMBL/GenBank/DDBJ databases">
        <authorList>
            <person name="zhang j."/>
            <person name="sun C.M."/>
        </authorList>
    </citation>
    <scope>NUCLEOTIDE SEQUENCE</scope>
    <source>
        <strain evidence="5">NS-1</strain>
    </source>
</reference>
<proteinExistence type="predicted"/>